<proteinExistence type="predicted"/>
<dbReference type="Pfam" id="PF16872">
    <property type="entry name" value="putAbiC"/>
    <property type="match status" value="1"/>
</dbReference>
<accession>A8EQS0</accession>
<evidence type="ECO:0000256" key="1">
    <source>
        <dbReference type="SAM" id="Coils"/>
    </source>
</evidence>
<dbReference type="eggNOG" id="ENOG50331HJ">
    <property type="taxonomic scope" value="Bacteria"/>
</dbReference>
<dbReference type="InterPro" id="IPR031709">
    <property type="entry name" value="PutAbiC"/>
</dbReference>
<feature type="transmembrane region" description="Helical" evidence="2">
    <location>
        <begin position="47"/>
        <end position="66"/>
    </location>
</feature>
<dbReference type="GeneID" id="24305576"/>
<dbReference type="KEGG" id="abu:Abu_0022"/>
<dbReference type="HOGENOM" id="CLU_821010_0_0_7"/>
<keyword evidence="2" id="KW-1133">Transmembrane helix</keyword>
<evidence type="ECO:0008006" key="5">
    <source>
        <dbReference type="Google" id="ProtNLM"/>
    </source>
</evidence>
<evidence type="ECO:0000313" key="4">
    <source>
        <dbReference type="Proteomes" id="UP000001136"/>
    </source>
</evidence>
<dbReference type="Proteomes" id="UP000001136">
    <property type="component" value="Chromosome"/>
</dbReference>
<evidence type="ECO:0000256" key="2">
    <source>
        <dbReference type="SAM" id="Phobius"/>
    </source>
</evidence>
<keyword evidence="4" id="KW-1185">Reference proteome</keyword>
<organism evidence="3 4">
    <name type="scientific">Aliarcobacter butzleri (strain RM4018)</name>
    <name type="common">Arcobacter butzleri</name>
    <dbReference type="NCBI Taxonomy" id="367737"/>
    <lineage>
        <taxon>Bacteria</taxon>
        <taxon>Pseudomonadati</taxon>
        <taxon>Campylobacterota</taxon>
        <taxon>Epsilonproteobacteria</taxon>
        <taxon>Campylobacterales</taxon>
        <taxon>Arcobacteraceae</taxon>
        <taxon>Aliarcobacter</taxon>
    </lineage>
</organism>
<keyword evidence="1" id="KW-0175">Coiled coil</keyword>
<keyword evidence="2" id="KW-0472">Membrane</keyword>
<feature type="coiled-coil region" evidence="1">
    <location>
        <begin position="68"/>
        <end position="102"/>
    </location>
</feature>
<protein>
    <recommendedName>
        <fullName evidence="5">Phage abortive infection protein</fullName>
    </recommendedName>
</protein>
<name>A8EQS0_ALIB4</name>
<reference evidence="3 4" key="1">
    <citation type="journal article" date="2007" name="PLoS ONE">
        <title>The complete genome sequence and analysis of the Epsilonproteobacterium Arcobacter butzleri.</title>
        <authorList>
            <person name="Miller W.G."/>
            <person name="Parker C.T."/>
            <person name="Rubenfield M."/>
            <person name="Mendz G.L."/>
            <person name="Woesten M.M.S.M."/>
            <person name="Ussery D.W."/>
            <person name="Stolz J.F."/>
            <person name="Binnewies T.T."/>
            <person name="Hallin P.F."/>
            <person name="Wang G."/>
            <person name="Malek J.A."/>
            <person name="Rogosin A."/>
            <person name="Stanker L.H."/>
            <person name="Mandrell R.E."/>
        </authorList>
    </citation>
    <scope>NUCLEOTIDE SEQUENCE [LARGE SCALE GENOMIC DNA]</scope>
    <source>
        <strain evidence="3 4">RM4018</strain>
    </source>
</reference>
<gene>
    <name evidence="3" type="ordered locus">Abu_0022</name>
</gene>
<dbReference type="AlphaFoldDB" id="A8EQS0"/>
<dbReference type="STRING" id="367737.Abu_0022"/>
<dbReference type="RefSeq" id="WP_012011941.1">
    <property type="nucleotide sequence ID" value="NC_009850.1"/>
</dbReference>
<dbReference type="EMBL" id="CP000361">
    <property type="protein sequence ID" value="ABV66307.1"/>
    <property type="molecule type" value="Genomic_DNA"/>
</dbReference>
<sequence>MKYLLIFFAIFAVVIIVIAISFASGVISVLPKEIGEYGQLGDFFGGTLNPIFAFFAFLTLLYTVYLQSETLKVSRKELLATKEELEKSRIAQEEQSESLKLQNQATKLQMFENTFFKLFEQHNKMLDNCYNSHGIISILNYQSNRINDVGGVLKDANKNELIDNFRYTNEHNNAVKNYFMVLYQLLKFIDIQCIKNNFDAKFFTNMVRAILDNEILKALAVNIVAYKDFTQYKEYVEKYELFEHLYIDDKDVNSNLLFDVLIEYDKKAFGKNEKILDKYNELKESKQ</sequence>
<evidence type="ECO:0000313" key="3">
    <source>
        <dbReference type="EMBL" id="ABV66307.1"/>
    </source>
</evidence>
<keyword evidence="2" id="KW-0812">Transmembrane</keyword>